<dbReference type="RefSeq" id="WP_106890618.1">
    <property type="nucleotide sequence ID" value="NZ_CP027860.1"/>
</dbReference>
<dbReference type="EMBL" id="CP027860">
    <property type="protein sequence ID" value="AVP96690.1"/>
    <property type="molecule type" value="Genomic_DNA"/>
</dbReference>
<proteinExistence type="predicted"/>
<dbReference type="Pfam" id="PF13698">
    <property type="entry name" value="DUF4156"/>
    <property type="match status" value="1"/>
</dbReference>
<protein>
    <submittedName>
        <fullName evidence="1">DUF4156 domain-containing protein</fullName>
    </submittedName>
</protein>
<dbReference type="Proteomes" id="UP000241074">
    <property type="component" value="Chromosome"/>
</dbReference>
<dbReference type="OrthoDB" id="6120981at2"/>
<name>A0A2P1PPC4_9GAMM</name>
<dbReference type="PROSITE" id="PS51257">
    <property type="entry name" value="PROKAR_LIPOPROTEIN"/>
    <property type="match status" value="1"/>
</dbReference>
<accession>A0A2P1PPC4</accession>
<gene>
    <name evidence="1" type="ORF">C7S18_05490</name>
</gene>
<evidence type="ECO:0000313" key="1">
    <source>
        <dbReference type="EMBL" id="AVP96690.1"/>
    </source>
</evidence>
<reference evidence="1 2" key="1">
    <citation type="submission" date="2018-03" db="EMBL/GenBank/DDBJ databases">
        <title>Ahniella affigens gen. nov., sp. nov., a gammaproteobacterium isolated from sandy soil near a stream.</title>
        <authorList>
            <person name="Ko Y."/>
            <person name="Kim J.-H."/>
        </authorList>
    </citation>
    <scope>NUCLEOTIDE SEQUENCE [LARGE SCALE GENOMIC DNA]</scope>
    <source>
        <strain evidence="1 2">D13</strain>
    </source>
</reference>
<dbReference type="AlphaFoldDB" id="A0A2P1PPC4"/>
<dbReference type="KEGG" id="xba:C7S18_05490"/>
<dbReference type="InterPro" id="IPR025294">
    <property type="entry name" value="DUF4156"/>
</dbReference>
<keyword evidence="2" id="KW-1185">Reference proteome</keyword>
<reference evidence="1 2" key="2">
    <citation type="submission" date="2018-03" db="EMBL/GenBank/DDBJ databases">
        <authorList>
            <person name="Keele B.F."/>
        </authorList>
    </citation>
    <scope>NUCLEOTIDE SEQUENCE [LARGE SCALE GENOMIC DNA]</scope>
    <source>
        <strain evidence="1 2">D13</strain>
    </source>
</reference>
<sequence length="102" mass="10989">MKRILVLGLVATLGACTWVKMDQGADQVRVAEGSDLSACENKGTVTASVRAKVGFYERNDMKVEDELETMARNSAVDAGADTIQALGDVADGEQKFGMFRCR</sequence>
<evidence type="ECO:0000313" key="2">
    <source>
        <dbReference type="Proteomes" id="UP000241074"/>
    </source>
</evidence>
<organism evidence="1 2">
    <name type="scientific">Ahniella affigens</name>
    <dbReference type="NCBI Taxonomy" id="2021234"/>
    <lineage>
        <taxon>Bacteria</taxon>
        <taxon>Pseudomonadati</taxon>
        <taxon>Pseudomonadota</taxon>
        <taxon>Gammaproteobacteria</taxon>
        <taxon>Lysobacterales</taxon>
        <taxon>Rhodanobacteraceae</taxon>
        <taxon>Ahniella</taxon>
    </lineage>
</organism>